<sequence>MKYQSIISIVSASMLLLACQNENELISAQEDNKLSTEETIDLYNRNSNLSNCNPGKKNMFTREVDIKNPVNDGKIDDRTCFSDYFETKEGNTTYGNYQIAENSNHFGSRLQPRMERSFPRSNKKNGSFVEFKGTVRILQVGNTTSSGNDGTYIAQAKGKHTGGVGSPDPAICLYLAKPIYGKDKKGRRTQVAFDIYREQINYRGGSGKNGRKLVKLTRIDKGRPTNFELKVGFRTKNGKKIQYANAVIGNKNFSWNIPQPQKGKESGIRYGAYRVKGGKARIQWANTSFKRVNK</sequence>
<dbReference type="AlphaFoldDB" id="A0A238U7Y6"/>
<dbReference type="RefSeq" id="WP_157730138.1">
    <property type="nucleotide sequence ID" value="NZ_LT899436.1"/>
</dbReference>
<organism evidence="2 3">
    <name type="scientific">Tenacibaculum jejuense</name>
    <dbReference type="NCBI Taxonomy" id="584609"/>
    <lineage>
        <taxon>Bacteria</taxon>
        <taxon>Pseudomonadati</taxon>
        <taxon>Bacteroidota</taxon>
        <taxon>Flavobacteriia</taxon>
        <taxon>Flavobacteriales</taxon>
        <taxon>Flavobacteriaceae</taxon>
        <taxon>Tenacibaculum</taxon>
    </lineage>
</organism>
<evidence type="ECO:0000313" key="2">
    <source>
        <dbReference type="EMBL" id="SNR15155.1"/>
    </source>
</evidence>
<dbReference type="OrthoDB" id="1415098at2"/>
<evidence type="ECO:0000313" key="3">
    <source>
        <dbReference type="Proteomes" id="UP000215214"/>
    </source>
</evidence>
<dbReference type="GO" id="GO:0016829">
    <property type="term" value="F:lyase activity"/>
    <property type="evidence" value="ECO:0007669"/>
    <property type="project" value="UniProtKB-KW"/>
</dbReference>
<reference evidence="2 3" key="1">
    <citation type="submission" date="2017-07" db="EMBL/GenBank/DDBJ databases">
        <authorList>
            <person name="Sun Z.S."/>
            <person name="Albrecht U."/>
            <person name="Echele G."/>
            <person name="Lee C.C."/>
        </authorList>
    </citation>
    <scope>NUCLEOTIDE SEQUENCE [LARGE SCALE GENOMIC DNA]</scope>
    <source>
        <strain evidence="3">type strain: KCTC 22618</strain>
    </source>
</reference>
<dbReference type="InterPro" id="IPR054591">
    <property type="entry name" value="PL28"/>
</dbReference>
<dbReference type="EMBL" id="LT899436">
    <property type="protein sequence ID" value="SNR15155.1"/>
    <property type="molecule type" value="Genomic_DNA"/>
</dbReference>
<proteinExistence type="predicted"/>
<evidence type="ECO:0000259" key="1">
    <source>
        <dbReference type="Pfam" id="PF22826"/>
    </source>
</evidence>
<keyword evidence="2" id="KW-0456">Lyase</keyword>
<keyword evidence="3" id="KW-1185">Reference proteome</keyword>
<dbReference type="KEGG" id="tje:TJEJU_1422"/>
<gene>
    <name evidence="2" type="ORF">TJEJU_1422</name>
</gene>
<dbReference type="PROSITE" id="PS51257">
    <property type="entry name" value="PROKAR_LIPOPROTEIN"/>
    <property type="match status" value="1"/>
</dbReference>
<accession>A0A238U7Y6</accession>
<dbReference type="Proteomes" id="UP000215214">
    <property type="component" value="Chromosome TJEJU"/>
</dbReference>
<keyword evidence="2" id="KW-0449">Lipoprotein</keyword>
<dbReference type="Pfam" id="PF22826">
    <property type="entry name" value="PL28"/>
    <property type="match status" value="1"/>
</dbReference>
<protein>
    <submittedName>
        <fullName evidence="2">Probable lipoprotein. Putative ulvanlyase</fullName>
    </submittedName>
</protein>
<name>A0A238U7Y6_9FLAO</name>
<feature type="domain" description="PL28 ulvan lyase" evidence="1">
    <location>
        <begin position="46"/>
        <end position="292"/>
    </location>
</feature>